<accession>A0A6B1DTJ2</accession>
<evidence type="ECO:0000256" key="1">
    <source>
        <dbReference type="SAM" id="MobiDB-lite"/>
    </source>
</evidence>
<proteinExistence type="predicted"/>
<feature type="compositionally biased region" description="Basic and acidic residues" evidence="1">
    <location>
        <begin position="68"/>
        <end position="77"/>
    </location>
</feature>
<name>A0A6B1DTJ2_9CHLR</name>
<sequence>MTNRLDVRLNGKHRQRLEELAREKGVGISDVVRCMIDAAYEDILRRRREQAVERLIRLNLEDPPDPETVSRELEAAHEPGGLH</sequence>
<protein>
    <recommendedName>
        <fullName evidence="3">Ribbon-helix-helix protein, CopG family</fullName>
    </recommendedName>
</protein>
<evidence type="ECO:0008006" key="3">
    <source>
        <dbReference type="Google" id="ProtNLM"/>
    </source>
</evidence>
<dbReference type="AlphaFoldDB" id="A0A6B1DTJ2"/>
<comment type="caution">
    <text evidence="2">The sequence shown here is derived from an EMBL/GenBank/DDBJ whole genome shotgun (WGS) entry which is preliminary data.</text>
</comment>
<reference evidence="2" key="1">
    <citation type="submission" date="2019-09" db="EMBL/GenBank/DDBJ databases">
        <title>Characterisation of the sponge microbiome using genome-centric metagenomics.</title>
        <authorList>
            <person name="Engelberts J.P."/>
            <person name="Robbins S.J."/>
            <person name="De Goeij J.M."/>
            <person name="Aranda M."/>
            <person name="Bell S.C."/>
            <person name="Webster N.S."/>
        </authorList>
    </citation>
    <scope>NUCLEOTIDE SEQUENCE</scope>
    <source>
        <strain evidence="2">SB0662_bin_9</strain>
    </source>
</reference>
<gene>
    <name evidence="2" type="ORF">F4Y08_09065</name>
</gene>
<evidence type="ECO:0000313" key="2">
    <source>
        <dbReference type="EMBL" id="MYD90467.1"/>
    </source>
</evidence>
<feature type="region of interest" description="Disordered" evidence="1">
    <location>
        <begin position="60"/>
        <end position="83"/>
    </location>
</feature>
<dbReference type="GO" id="GO:0006355">
    <property type="term" value="P:regulation of DNA-templated transcription"/>
    <property type="evidence" value="ECO:0007669"/>
    <property type="project" value="InterPro"/>
</dbReference>
<dbReference type="EMBL" id="VXPY01000062">
    <property type="protein sequence ID" value="MYD90467.1"/>
    <property type="molecule type" value="Genomic_DNA"/>
</dbReference>
<organism evidence="2">
    <name type="scientific">Caldilineaceae bacterium SB0662_bin_9</name>
    <dbReference type="NCBI Taxonomy" id="2605258"/>
    <lineage>
        <taxon>Bacteria</taxon>
        <taxon>Bacillati</taxon>
        <taxon>Chloroflexota</taxon>
        <taxon>Caldilineae</taxon>
        <taxon>Caldilineales</taxon>
        <taxon>Caldilineaceae</taxon>
    </lineage>
</organism>
<dbReference type="SUPFAM" id="SSF47598">
    <property type="entry name" value="Ribbon-helix-helix"/>
    <property type="match status" value="1"/>
</dbReference>
<dbReference type="InterPro" id="IPR010985">
    <property type="entry name" value="Ribbon_hlx_hlx"/>
</dbReference>